<protein>
    <submittedName>
        <fullName evidence="2">Uncharacterized protein</fullName>
    </submittedName>
</protein>
<keyword evidence="3" id="KW-1185">Reference proteome</keyword>
<dbReference type="KEGG" id="bxe:Bxe_A3226"/>
<gene>
    <name evidence="2" type="ORF">Bxe_A3226</name>
</gene>
<dbReference type="Proteomes" id="UP000001817">
    <property type="component" value="Chromosome 1"/>
</dbReference>
<name>Q142I3_PARXL</name>
<dbReference type="EMBL" id="CP000270">
    <property type="protein sequence ID" value="ABE29756.1"/>
    <property type="molecule type" value="Genomic_DNA"/>
</dbReference>
<evidence type="ECO:0000313" key="3">
    <source>
        <dbReference type="Proteomes" id="UP000001817"/>
    </source>
</evidence>
<feature type="region of interest" description="Disordered" evidence="1">
    <location>
        <begin position="43"/>
        <end position="108"/>
    </location>
</feature>
<dbReference type="AlphaFoldDB" id="Q142I3"/>
<reference evidence="2 3" key="1">
    <citation type="journal article" date="2006" name="Proc. Natl. Acad. Sci. U.S.A.">
        <title>Burkholderia xenovorans LB400 harbors a multi-replicon, 9.73-Mbp genome shaped for versatility.</title>
        <authorList>
            <person name="Chain P.S."/>
            <person name="Denef V.J."/>
            <person name="Konstantinidis K.T."/>
            <person name="Vergez L.M."/>
            <person name="Agullo L."/>
            <person name="Reyes V.L."/>
            <person name="Hauser L."/>
            <person name="Cordova M."/>
            <person name="Gomez L."/>
            <person name="Gonzalez M."/>
            <person name="Land M."/>
            <person name="Lao V."/>
            <person name="Larimer F."/>
            <person name="LiPuma J.J."/>
            <person name="Mahenthiralingam E."/>
            <person name="Malfatti S.A."/>
            <person name="Marx C.J."/>
            <person name="Parnell J.J."/>
            <person name="Ramette A."/>
            <person name="Richardson P."/>
            <person name="Seeger M."/>
            <person name="Smith D."/>
            <person name="Spilker T."/>
            <person name="Sul W.J."/>
            <person name="Tsoi T.V."/>
            <person name="Ulrich L.E."/>
            <person name="Zhulin I.B."/>
            <person name="Tiedje J.M."/>
        </authorList>
    </citation>
    <scope>NUCLEOTIDE SEQUENCE [LARGE SCALE GENOMIC DNA]</scope>
    <source>
        <strain evidence="2 3">LB400</strain>
    </source>
</reference>
<accession>Q142I3</accession>
<proteinExistence type="predicted"/>
<evidence type="ECO:0000313" key="2">
    <source>
        <dbReference type="EMBL" id="ABE29756.1"/>
    </source>
</evidence>
<feature type="compositionally biased region" description="Polar residues" evidence="1">
    <location>
        <begin position="74"/>
        <end position="95"/>
    </location>
</feature>
<organism evidence="2 3">
    <name type="scientific">Paraburkholderia xenovorans (strain LB400)</name>
    <dbReference type="NCBI Taxonomy" id="266265"/>
    <lineage>
        <taxon>Bacteria</taxon>
        <taxon>Pseudomonadati</taxon>
        <taxon>Pseudomonadota</taxon>
        <taxon>Betaproteobacteria</taxon>
        <taxon>Burkholderiales</taxon>
        <taxon>Burkholderiaceae</taxon>
        <taxon>Paraburkholderia</taxon>
    </lineage>
</organism>
<evidence type="ECO:0000256" key="1">
    <source>
        <dbReference type="SAM" id="MobiDB-lite"/>
    </source>
</evidence>
<sequence length="108" mass="12312">MTKSVTKARRSARPTLQHWHAHRRTGLWRLTARLDKERERIHPTTIAAFPPPRNWRRTCPPAPPGGHAKRKNGSQKPPFSHGVQQLAQTNDYLSRTTERAGLALPRNA</sequence>